<keyword evidence="1" id="KW-0489">Methyltransferase</keyword>
<dbReference type="AlphaFoldDB" id="J0JZQ1"/>
<dbReference type="GO" id="GO:0032259">
    <property type="term" value="P:methylation"/>
    <property type="evidence" value="ECO:0007669"/>
    <property type="project" value="UniProtKB-KW"/>
</dbReference>
<gene>
    <name evidence="1" type="ORF">HPHPA9_0857</name>
</gene>
<dbReference type="GO" id="GO:0004386">
    <property type="term" value="F:helicase activity"/>
    <property type="evidence" value="ECO:0007669"/>
    <property type="project" value="UniProtKB-KW"/>
</dbReference>
<protein>
    <submittedName>
        <fullName evidence="1">Putative helicase/DNA methylase domain protein</fullName>
    </submittedName>
</protein>
<sequence length="40" mass="4473">MREHIAKNATFLGAIRLPNSVFKATGAEVTSDIVVFQKRR</sequence>
<comment type="caution">
    <text evidence="1">The sequence shown here is derived from an EMBL/GenBank/DDBJ whole genome shotgun (WGS) entry which is preliminary data.</text>
</comment>
<name>J0JZQ1_HELPX</name>
<dbReference type="Proteomes" id="UP000005483">
    <property type="component" value="Unassembled WGS sequence"/>
</dbReference>
<keyword evidence="1" id="KW-0808">Transferase</keyword>
<dbReference type="PATRIC" id="fig|992034.3.peg.817"/>
<proteinExistence type="predicted"/>
<organism evidence="1 2">
    <name type="scientific">Helicobacter pylori Hp A-9</name>
    <dbReference type="NCBI Taxonomy" id="992034"/>
    <lineage>
        <taxon>Bacteria</taxon>
        <taxon>Pseudomonadati</taxon>
        <taxon>Campylobacterota</taxon>
        <taxon>Epsilonproteobacteria</taxon>
        <taxon>Campylobacterales</taxon>
        <taxon>Helicobacteraceae</taxon>
        <taxon>Helicobacter</taxon>
    </lineage>
</organism>
<reference evidence="1 2" key="1">
    <citation type="submission" date="2012-04" db="EMBL/GenBank/DDBJ databases">
        <title>Genome sequence of Helicobacter pylori Hp A-9.</title>
        <authorList>
            <person name="Blanchard T.G."/>
            <person name="Czinn S.J."/>
            <person name="McCracken C."/>
            <person name="Abolude K."/>
            <person name="Maroo A."/>
            <person name="Santana-Cruz I."/>
            <person name="Tallon L.J."/>
            <person name="Ficke F.W.F."/>
        </authorList>
    </citation>
    <scope>NUCLEOTIDE SEQUENCE [LARGE SCALE GENOMIC DNA]</scope>
    <source>
        <strain evidence="1 2">Hp A-9</strain>
    </source>
</reference>
<keyword evidence="1" id="KW-0347">Helicase</keyword>
<evidence type="ECO:0000313" key="1">
    <source>
        <dbReference type="EMBL" id="EJB43657.1"/>
    </source>
</evidence>
<keyword evidence="1" id="KW-0378">Hydrolase</keyword>
<evidence type="ECO:0000313" key="2">
    <source>
        <dbReference type="Proteomes" id="UP000005483"/>
    </source>
</evidence>
<accession>J0JZQ1</accession>
<dbReference type="GO" id="GO:0008168">
    <property type="term" value="F:methyltransferase activity"/>
    <property type="evidence" value="ECO:0007669"/>
    <property type="project" value="UniProtKB-KW"/>
</dbReference>
<keyword evidence="1" id="KW-0547">Nucleotide-binding</keyword>
<dbReference type="InterPro" id="IPR029063">
    <property type="entry name" value="SAM-dependent_MTases_sf"/>
</dbReference>
<dbReference type="EMBL" id="AKOC01000011">
    <property type="protein sequence ID" value="EJB43657.1"/>
    <property type="molecule type" value="Genomic_DNA"/>
</dbReference>
<dbReference type="SUPFAM" id="SSF53335">
    <property type="entry name" value="S-adenosyl-L-methionine-dependent methyltransferases"/>
    <property type="match status" value="1"/>
</dbReference>
<keyword evidence="1" id="KW-0067">ATP-binding</keyword>